<reference evidence="3" key="1">
    <citation type="journal article" date="2019" name="Int. J. Syst. Evol. Microbiol.">
        <title>The Global Catalogue of Microorganisms (GCM) 10K type strain sequencing project: providing services to taxonomists for standard genome sequencing and annotation.</title>
        <authorList>
            <consortium name="The Broad Institute Genomics Platform"/>
            <consortium name="The Broad Institute Genome Sequencing Center for Infectious Disease"/>
            <person name="Wu L."/>
            <person name="Ma J."/>
        </authorList>
    </citation>
    <scope>NUCLEOTIDE SEQUENCE [LARGE SCALE GENOMIC DNA]</scope>
    <source>
        <strain evidence="3">CGMCC 4.1621</strain>
    </source>
</reference>
<protein>
    <submittedName>
        <fullName evidence="2">ABC transporter permease</fullName>
    </submittedName>
</protein>
<feature type="transmembrane region" description="Helical" evidence="1">
    <location>
        <begin position="518"/>
        <end position="540"/>
    </location>
</feature>
<feature type="transmembrane region" description="Helical" evidence="1">
    <location>
        <begin position="372"/>
        <end position="394"/>
    </location>
</feature>
<dbReference type="Pfam" id="PF16949">
    <property type="entry name" value="ABC_tran_2"/>
    <property type="match status" value="1"/>
</dbReference>
<feature type="transmembrane region" description="Helical" evidence="1">
    <location>
        <begin position="447"/>
        <end position="469"/>
    </location>
</feature>
<evidence type="ECO:0000313" key="3">
    <source>
        <dbReference type="Proteomes" id="UP001596410"/>
    </source>
</evidence>
<feature type="transmembrane region" description="Helical" evidence="1">
    <location>
        <begin position="327"/>
        <end position="348"/>
    </location>
</feature>
<keyword evidence="1" id="KW-0812">Transmembrane</keyword>
<accession>A0ABW2EQ48</accession>
<evidence type="ECO:0000313" key="2">
    <source>
        <dbReference type="EMBL" id="MFC7062687.1"/>
    </source>
</evidence>
<gene>
    <name evidence="2" type="ORF">ACFQIC_12565</name>
</gene>
<feature type="transmembrane region" description="Helical" evidence="1">
    <location>
        <begin position="115"/>
        <end position="139"/>
    </location>
</feature>
<feature type="transmembrane region" description="Helical" evidence="1">
    <location>
        <begin position="490"/>
        <end position="512"/>
    </location>
</feature>
<organism evidence="2 3">
    <name type="scientific">Halobacillus seohaensis</name>
    <dbReference type="NCBI Taxonomy" id="447421"/>
    <lineage>
        <taxon>Bacteria</taxon>
        <taxon>Bacillati</taxon>
        <taxon>Bacillota</taxon>
        <taxon>Bacilli</taxon>
        <taxon>Bacillales</taxon>
        <taxon>Bacillaceae</taxon>
        <taxon>Halobacillus</taxon>
    </lineage>
</organism>
<feature type="transmembrane region" description="Helical" evidence="1">
    <location>
        <begin position="186"/>
        <end position="205"/>
    </location>
</feature>
<dbReference type="Proteomes" id="UP001596410">
    <property type="component" value="Unassembled WGS sequence"/>
</dbReference>
<sequence>MSKTWKLIRIMLKMQFSLAQKSTSEKMGYLFLLLFAIPFSVFIFFALDGIIGGLYDVLAPTGNESFILGILLMMMFVLFVFVSIGSILSSFYFAEDIESFITLPFQPYQIMLGKSATPFLTLYLTNTAILAPALFIYGLHSEAGITYYIYSVIIWLITPILPFVLTAIVIMYLMRFLNISKNKDRMKIFAGLFMFIFIIGINIVFRLNTSSTETGEEFAQIITEQNALIEMFTKLFPHAYLSSISLTQPDTTLGIVFLLLTVLLTIAIFFIYLTAGQKLYFKGVLGLSGGSKKVFNEEKALKQMKQGNVLFISWLKEMRIMLRTPTFFTQIIVQSLVFPILFIVIVVFDSGGGQFSVLSLGPMIEQADEKKVILSLLGFTVFALGINPAAISSISRDGKNWFNHLYMPIRAETVIMSKVVAAFSINLLTIIVIGVVAFIFAKIPITIGGIWIGLSLIISWITCIAGTTLDLYTPHLKWTDEREVFKGRMIGILSLIIEVVVFGSIILLLWNIKLFEGLWLTSIVLLVVFTLLSILSHVILKKVIRTHFYSILQKK</sequence>
<feature type="transmembrane region" description="Helical" evidence="1">
    <location>
        <begin position="66"/>
        <end position="94"/>
    </location>
</feature>
<dbReference type="EMBL" id="JBHSZV010000032">
    <property type="protein sequence ID" value="MFC7062687.1"/>
    <property type="molecule type" value="Genomic_DNA"/>
</dbReference>
<dbReference type="InterPro" id="IPR031599">
    <property type="entry name" value="ABC_tran_2"/>
</dbReference>
<keyword evidence="3" id="KW-1185">Reference proteome</keyword>
<name>A0ABW2EQ48_9BACI</name>
<feature type="transmembrane region" description="Helical" evidence="1">
    <location>
        <begin position="29"/>
        <end position="54"/>
    </location>
</feature>
<comment type="caution">
    <text evidence="2">The sequence shown here is derived from an EMBL/GenBank/DDBJ whole genome shotgun (WGS) entry which is preliminary data.</text>
</comment>
<feature type="transmembrane region" description="Helical" evidence="1">
    <location>
        <begin position="415"/>
        <end position="441"/>
    </location>
</feature>
<feature type="transmembrane region" description="Helical" evidence="1">
    <location>
        <begin position="253"/>
        <end position="273"/>
    </location>
</feature>
<dbReference type="RefSeq" id="WP_204709561.1">
    <property type="nucleotide sequence ID" value="NZ_JBHSZV010000032.1"/>
</dbReference>
<feature type="transmembrane region" description="Helical" evidence="1">
    <location>
        <begin position="145"/>
        <end position="174"/>
    </location>
</feature>
<keyword evidence="1" id="KW-0472">Membrane</keyword>
<proteinExistence type="predicted"/>
<keyword evidence="1" id="KW-1133">Transmembrane helix</keyword>
<evidence type="ECO:0000256" key="1">
    <source>
        <dbReference type="SAM" id="Phobius"/>
    </source>
</evidence>